<dbReference type="Proteomes" id="UP000257039">
    <property type="component" value="Unassembled WGS sequence"/>
</dbReference>
<evidence type="ECO:0000256" key="1">
    <source>
        <dbReference type="SAM" id="Phobius"/>
    </source>
</evidence>
<feature type="transmembrane region" description="Helical" evidence="1">
    <location>
        <begin position="332"/>
        <end position="354"/>
    </location>
</feature>
<feature type="transmembrane region" description="Helical" evidence="1">
    <location>
        <begin position="114"/>
        <end position="133"/>
    </location>
</feature>
<sequence length="394" mass="45256">MINIIDRQYEARIHPLLRLGFRPFFLFGALYAVIALGIWLWSFRYGQPTWLTAPALWWHAHEMFFGFAMAIVVGFLLTAVQNWTGIQGTKEKRLLLIITLWLIPRLLFWLPVPLWVVAVLETLFITFACWEVGYRIVNAKRWQNLLFLPMLFIAILANLASYASVLRIWDIPVLAIWQAVLWWFILLISIMAGRVVPFFTARKLNCDKPQPILWLELIANLSLLCLLVLCFFPNLNQLFYKSLLLIAGLSQLIRMIRWLGYRTFKEPLLWSLHLFYLCIPLGLLVSGLTHNPWIQHTMLHIFAIGGLGGMILAMIPRVSMGHTGRNIYQGPCFWPAFVSLIAAVFIRTVGVILFPTQLQSLVLLAGIFWMISFTLFAIVFGSMLIKPRADGQPG</sequence>
<evidence type="ECO:0000313" key="2">
    <source>
        <dbReference type="EMBL" id="RDH45895.1"/>
    </source>
</evidence>
<dbReference type="InterPro" id="IPR010266">
    <property type="entry name" value="NnrS"/>
</dbReference>
<accession>A0A4P9VQR2</accession>
<feature type="transmembrane region" description="Helical" evidence="1">
    <location>
        <begin position="175"/>
        <end position="200"/>
    </location>
</feature>
<feature type="transmembrane region" description="Helical" evidence="1">
    <location>
        <begin position="145"/>
        <end position="169"/>
    </location>
</feature>
<dbReference type="EMBL" id="NDXW01000001">
    <property type="protein sequence ID" value="RDH45895.1"/>
    <property type="molecule type" value="Genomic_DNA"/>
</dbReference>
<keyword evidence="1" id="KW-0812">Transmembrane</keyword>
<reference evidence="2 3" key="1">
    <citation type="submission" date="2017-04" db="EMBL/GenBank/DDBJ databases">
        <title>Draft genome sequence of Zooshikella ganghwensis VG4 isolated from Red Sea sediments.</title>
        <authorList>
            <person name="Rehman Z."/>
            <person name="Alam I."/>
            <person name="Kamau A."/>
            <person name="Bajic V."/>
            <person name="Leiknes T."/>
        </authorList>
    </citation>
    <scope>NUCLEOTIDE SEQUENCE [LARGE SCALE GENOMIC DNA]</scope>
    <source>
        <strain evidence="2 3">VG4</strain>
    </source>
</reference>
<feature type="transmembrane region" description="Helical" evidence="1">
    <location>
        <begin position="63"/>
        <end position="80"/>
    </location>
</feature>
<evidence type="ECO:0000313" key="3">
    <source>
        <dbReference type="Proteomes" id="UP000257039"/>
    </source>
</evidence>
<protein>
    <submittedName>
        <fullName evidence="2">Short-chain dehydrogenase</fullName>
    </submittedName>
</protein>
<organism evidence="2 3">
    <name type="scientific">Zooshikella ganghwensis</name>
    <dbReference type="NCBI Taxonomy" id="202772"/>
    <lineage>
        <taxon>Bacteria</taxon>
        <taxon>Pseudomonadati</taxon>
        <taxon>Pseudomonadota</taxon>
        <taxon>Gammaproteobacteria</taxon>
        <taxon>Oceanospirillales</taxon>
        <taxon>Zooshikellaceae</taxon>
        <taxon>Zooshikella</taxon>
    </lineage>
</organism>
<proteinExistence type="predicted"/>
<feature type="transmembrane region" description="Helical" evidence="1">
    <location>
        <begin position="21"/>
        <end position="43"/>
    </location>
</feature>
<keyword evidence="1" id="KW-0472">Membrane</keyword>
<keyword evidence="3" id="KW-1185">Reference proteome</keyword>
<keyword evidence="1" id="KW-1133">Transmembrane helix</keyword>
<feature type="transmembrane region" description="Helical" evidence="1">
    <location>
        <begin position="300"/>
        <end position="320"/>
    </location>
</feature>
<dbReference type="RefSeq" id="WP_094788780.1">
    <property type="nucleotide sequence ID" value="NZ_NDXW01000001.1"/>
</dbReference>
<gene>
    <name evidence="2" type="ORF">B9G39_21920</name>
</gene>
<comment type="caution">
    <text evidence="2">The sequence shown here is derived from an EMBL/GenBank/DDBJ whole genome shotgun (WGS) entry which is preliminary data.</text>
</comment>
<feature type="transmembrane region" description="Helical" evidence="1">
    <location>
        <begin position="212"/>
        <end position="232"/>
    </location>
</feature>
<feature type="transmembrane region" description="Helical" evidence="1">
    <location>
        <begin position="268"/>
        <end position="288"/>
    </location>
</feature>
<feature type="transmembrane region" description="Helical" evidence="1">
    <location>
        <begin position="360"/>
        <end position="385"/>
    </location>
</feature>
<dbReference type="AlphaFoldDB" id="A0A4P9VQR2"/>
<name>A0A4P9VQR2_9GAMM</name>
<dbReference type="Pfam" id="PF05940">
    <property type="entry name" value="NnrS"/>
    <property type="match status" value="1"/>
</dbReference>
<feature type="transmembrane region" description="Helical" evidence="1">
    <location>
        <begin position="92"/>
        <end position="108"/>
    </location>
</feature>